<evidence type="ECO:0000256" key="1">
    <source>
        <dbReference type="ARBA" id="ARBA00004477"/>
    </source>
</evidence>
<dbReference type="VEuPathDB" id="FungiDB:A9K55_008378"/>
<evidence type="ECO:0000256" key="2">
    <source>
        <dbReference type="ARBA" id="ARBA00010120"/>
    </source>
</evidence>
<feature type="transmembrane region" description="Helical" evidence="12">
    <location>
        <begin position="326"/>
        <end position="346"/>
    </location>
</feature>
<evidence type="ECO:0000256" key="6">
    <source>
        <dbReference type="ARBA" id="ARBA00022892"/>
    </source>
</evidence>
<dbReference type="VEuPathDB" id="FungiDB:CCM_01099"/>
<dbReference type="InterPro" id="IPR000133">
    <property type="entry name" value="ER_ret_rcpt"/>
</dbReference>
<evidence type="ECO:0000256" key="11">
    <source>
        <dbReference type="SAM" id="MobiDB-lite"/>
    </source>
</evidence>
<feature type="transmembrane region" description="Helical" evidence="12">
    <location>
        <begin position="420"/>
        <end position="438"/>
    </location>
</feature>
<evidence type="ECO:0000313" key="14">
    <source>
        <dbReference type="Proteomes" id="UP000323067"/>
    </source>
</evidence>
<feature type="transmembrane region" description="Helical" evidence="12">
    <location>
        <begin position="385"/>
        <end position="408"/>
    </location>
</feature>
<dbReference type="GO" id="GO:0006621">
    <property type="term" value="P:protein retention in ER lumen"/>
    <property type="evidence" value="ECO:0007669"/>
    <property type="project" value="InterPro"/>
</dbReference>
<dbReference type="GO" id="GO:0046923">
    <property type="term" value="F:ER retention sequence binding"/>
    <property type="evidence" value="ECO:0007669"/>
    <property type="project" value="InterPro"/>
</dbReference>
<dbReference type="OrthoDB" id="7694678at2759"/>
<keyword evidence="8 12" id="KW-1133">Transmembrane helix</keyword>
<evidence type="ECO:0000256" key="4">
    <source>
        <dbReference type="ARBA" id="ARBA00022692"/>
    </source>
</evidence>
<organism evidence="13 14">
    <name type="scientific">Cordyceps militaris</name>
    <name type="common">Caterpillar fungus</name>
    <name type="synonym">Clavaria militaris</name>
    <dbReference type="NCBI Taxonomy" id="73501"/>
    <lineage>
        <taxon>Eukaryota</taxon>
        <taxon>Fungi</taxon>
        <taxon>Dikarya</taxon>
        <taxon>Ascomycota</taxon>
        <taxon>Pezizomycotina</taxon>
        <taxon>Sordariomycetes</taxon>
        <taxon>Hypocreomycetidae</taxon>
        <taxon>Hypocreales</taxon>
        <taxon>Cordycipitaceae</taxon>
        <taxon>Cordyceps</taxon>
    </lineage>
</organism>
<keyword evidence="9 12" id="KW-0472">Membrane</keyword>
<evidence type="ECO:0000256" key="9">
    <source>
        <dbReference type="ARBA" id="ARBA00023136"/>
    </source>
</evidence>
<keyword evidence="3" id="KW-0813">Transport</keyword>
<keyword evidence="5" id="KW-0256">Endoplasmic reticulum</keyword>
<evidence type="ECO:0000256" key="8">
    <source>
        <dbReference type="ARBA" id="ARBA00022989"/>
    </source>
</evidence>
<dbReference type="PRINTS" id="PR00660">
    <property type="entry name" value="ERLUMENR"/>
</dbReference>
<name>A0A2H4SGH9_CORMI</name>
<protein>
    <submittedName>
        <fullName evidence="13">ER retention receptor</fullName>
    </submittedName>
</protein>
<gene>
    <name evidence="13" type="ORF">A9K55_008378</name>
</gene>
<dbReference type="AlphaFoldDB" id="A0A2H4SGH9"/>
<dbReference type="GO" id="GO:0016192">
    <property type="term" value="P:vesicle-mediated transport"/>
    <property type="evidence" value="ECO:0007669"/>
    <property type="project" value="UniProtKB-KW"/>
</dbReference>
<evidence type="ECO:0000256" key="7">
    <source>
        <dbReference type="ARBA" id="ARBA00022927"/>
    </source>
</evidence>
<dbReference type="SUPFAM" id="SSF56112">
    <property type="entry name" value="Protein kinase-like (PK-like)"/>
    <property type="match status" value="1"/>
</dbReference>
<keyword evidence="4 12" id="KW-0812">Transmembrane</keyword>
<dbReference type="GO" id="GO:0005789">
    <property type="term" value="C:endoplasmic reticulum membrane"/>
    <property type="evidence" value="ECO:0007669"/>
    <property type="project" value="UniProtKB-SubCell"/>
</dbReference>
<keyword evidence="7" id="KW-0653">Protein transport</keyword>
<feature type="transmembrane region" description="Helical" evidence="12">
    <location>
        <begin position="450"/>
        <end position="469"/>
    </location>
</feature>
<accession>A0A2H4SGH9</accession>
<keyword evidence="6" id="KW-0931">ER-Golgi transport</keyword>
<keyword evidence="10 13" id="KW-0675">Receptor</keyword>
<evidence type="ECO:0000313" key="13">
    <source>
        <dbReference type="EMBL" id="ATY62207.1"/>
    </source>
</evidence>
<dbReference type="EMBL" id="CP023324">
    <property type="protein sequence ID" value="ATY62207.1"/>
    <property type="molecule type" value="Genomic_DNA"/>
</dbReference>
<evidence type="ECO:0000256" key="12">
    <source>
        <dbReference type="SAM" id="Phobius"/>
    </source>
</evidence>
<feature type="compositionally biased region" description="Basic and acidic residues" evidence="11">
    <location>
        <begin position="561"/>
        <end position="575"/>
    </location>
</feature>
<dbReference type="PANTHER" id="PTHR10585">
    <property type="entry name" value="ER LUMEN PROTEIN RETAINING RECEPTOR"/>
    <property type="match status" value="1"/>
</dbReference>
<feature type="region of interest" description="Disordered" evidence="11">
    <location>
        <begin position="507"/>
        <end position="606"/>
    </location>
</feature>
<comment type="subcellular location">
    <subcellularLocation>
        <location evidence="1">Endoplasmic reticulum membrane</location>
        <topology evidence="1">Multi-pass membrane protein</topology>
    </subcellularLocation>
</comment>
<comment type="similarity">
    <text evidence="2">Belongs to the ERD2 family.</text>
</comment>
<dbReference type="InterPro" id="IPR011009">
    <property type="entry name" value="Kinase-like_dom_sf"/>
</dbReference>
<feature type="transmembrane region" description="Helical" evidence="12">
    <location>
        <begin position="358"/>
        <end position="379"/>
    </location>
</feature>
<evidence type="ECO:0000256" key="5">
    <source>
        <dbReference type="ARBA" id="ARBA00022824"/>
    </source>
</evidence>
<sequence length="606" mass="67804">MAKKQQIPSDNIVNLGSLIELKLVDVLQDGRSEMPSLYVVEVRRKTDSSRPARSAGKCVLKTFPRDTKNEDTFRHEVQAYSKLTGPVTYSSAQEAADGLVDTLSALKPKLGWPRCLGYLAVPTNIDDYGFAWTDVAEAAAAAAQGQTQNALLLEYIPGLAPVQLSDLDDALIRDILDVLAQLHEEGIHHRANVNPAVWPKPGIRNIYVRYGRSGGRGVPFISNFGNAMVLGDSERERRLMEAEREDLEHHLKRGMQGKLLVDEVPREIFRILGDLSHMASKGILIFSIHSNRSAEGVSLITQILYALVFCTRYLDLFHTGSAWNVIFKITYILTSFYILGVMQWVYPRSRERELSWKLGAIILGGAAALSPFAMLVLLPKIKWSFLSWMWSFSEILESVCVLPQLLLLRQTTVPTVIDSFYLLALGSYRALYCLNWFVRMFDELKPDALSVIFGIIQTALYADFAWVYYTRQRVKLRGGGVVDADDLRNGWLVQRIFGRTLGHHNEEHDDEEAALHNDQQQRGGARPKWGSRGISVSADEGIFEDEERAEASQGLDEAVDPDAKMQDPDDLARALDDDDEPEDAPLRGQSSGTTPPGVRGGDEWRD</sequence>
<reference evidence="13 14" key="1">
    <citation type="journal article" date="2017" name="BMC Genomics">
        <title>Chromosome level assembly and secondary metabolite potential of the parasitic fungus Cordyceps militaris.</title>
        <authorList>
            <person name="Kramer G.J."/>
            <person name="Nodwell J.R."/>
        </authorList>
    </citation>
    <scope>NUCLEOTIDE SEQUENCE [LARGE SCALE GENOMIC DNA]</scope>
    <source>
        <strain evidence="13 14">ATCC 34164</strain>
    </source>
</reference>
<dbReference type="Pfam" id="PF00810">
    <property type="entry name" value="ER_lumen_recept"/>
    <property type="match status" value="1"/>
</dbReference>
<dbReference type="Proteomes" id="UP000323067">
    <property type="component" value="Chromosome vii"/>
</dbReference>
<evidence type="ECO:0000256" key="3">
    <source>
        <dbReference type="ARBA" id="ARBA00022448"/>
    </source>
</evidence>
<evidence type="ECO:0000256" key="10">
    <source>
        <dbReference type="ARBA" id="ARBA00023170"/>
    </source>
</evidence>
<dbReference type="GO" id="GO:0015031">
    <property type="term" value="P:protein transport"/>
    <property type="evidence" value="ECO:0007669"/>
    <property type="project" value="UniProtKB-KW"/>
</dbReference>
<proteinExistence type="inferred from homology"/>